<feature type="signal peptide" evidence="1">
    <location>
        <begin position="1"/>
        <end position="23"/>
    </location>
</feature>
<dbReference type="EMBL" id="VJVV01000008">
    <property type="protein sequence ID" value="TRO80221.1"/>
    <property type="molecule type" value="Genomic_DNA"/>
</dbReference>
<dbReference type="InterPro" id="IPR025737">
    <property type="entry name" value="FApF"/>
</dbReference>
<protein>
    <submittedName>
        <fullName evidence="2">Transporter</fullName>
    </submittedName>
</protein>
<keyword evidence="1" id="KW-0732">Signal</keyword>
<organism evidence="2 3">
    <name type="scientific">Trichloromonas acetexigens</name>
    <dbReference type="NCBI Taxonomy" id="38815"/>
    <lineage>
        <taxon>Bacteria</taxon>
        <taxon>Pseudomonadati</taxon>
        <taxon>Thermodesulfobacteriota</taxon>
        <taxon>Desulfuromonadia</taxon>
        <taxon>Desulfuromonadales</taxon>
        <taxon>Trichloromonadaceae</taxon>
        <taxon>Trichloromonas</taxon>
    </lineage>
</organism>
<evidence type="ECO:0000256" key="1">
    <source>
        <dbReference type="SAM" id="SignalP"/>
    </source>
</evidence>
<reference evidence="2 3" key="1">
    <citation type="submission" date="2019-07" db="EMBL/GenBank/DDBJ databases">
        <title>Insights of Desulfuromonas acetexigens electromicrobiology.</title>
        <authorList>
            <person name="Katuri K."/>
            <person name="Sapireddy V."/>
            <person name="Shaw D.R."/>
            <person name="Saikaly P."/>
        </authorList>
    </citation>
    <scope>NUCLEOTIDE SEQUENCE [LARGE SCALE GENOMIC DNA]</scope>
    <source>
        <strain evidence="2 3">2873</strain>
    </source>
</reference>
<accession>A0A550JAM1</accession>
<gene>
    <name evidence="2" type="ORF">FL622_11325</name>
</gene>
<dbReference type="AlphaFoldDB" id="A0A550JAM1"/>
<evidence type="ECO:0000313" key="3">
    <source>
        <dbReference type="Proteomes" id="UP000317155"/>
    </source>
</evidence>
<evidence type="ECO:0000313" key="2">
    <source>
        <dbReference type="EMBL" id="TRO80221.1"/>
    </source>
</evidence>
<dbReference type="Pfam" id="PF13557">
    <property type="entry name" value="Phenol_MetA_deg"/>
    <property type="match status" value="1"/>
</dbReference>
<feature type="chain" id="PRO_5021831374" evidence="1">
    <location>
        <begin position="24"/>
        <end position="303"/>
    </location>
</feature>
<keyword evidence="3" id="KW-1185">Reference proteome</keyword>
<sequence>MSRAGWILTVCMLAALIGTPVGAAKNDARPGGLVAASFGPAGLGLPVGKLVTTLHYRYMETDGVRYHRDKLNGNGKLTKHIGVIKLRYGLAPGLDIRSSVTLYDIERKNRKTGDSEDLGSVGDAILCLHAVLLDQSKGAPFSLAVDTAAVLPTANVSDKSVDSLGNRAWGAGFGLGLTRFLRSHRFDQELHYFTFTEGEHDYRNPDRLRCNTAWTWALNKYVDVGVESLFEWNGESERNNQRRDDSKREWYVGPKLSFKHQPTAINAGVLITYPVYRWYENPKGTPSDGYRFEIRLSKVFDLF</sequence>
<comment type="caution">
    <text evidence="2">The sequence shown here is derived from an EMBL/GenBank/DDBJ whole genome shotgun (WGS) entry which is preliminary data.</text>
</comment>
<dbReference type="Proteomes" id="UP000317155">
    <property type="component" value="Unassembled WGS sequence"/>
</dbReference>
<proteinExistence type="predicted"/>
<dbReference type="OrthoDB" id="5470320at2"/>
<name>A0A550JAM1_9BACT</name>
<dbReference type="RefSeq" id="WP_092058651.1">
    <property type="nucleotide sequence ID" value="NZ_FOJJ01000040.1"/>
</dbReference>